<dbReference type="InterPro" id="IPR036250">
    <property type="entry name" value="AcylCo_DH-like_C"/>
</dbReference>
<dbReference type="Pfam" id="PF00441">
    <property type="entry name" value="Acyl-CoA_dh_1"/>
    <property type="match status" value="1"/>
</dbReference>
<evidence type="ECO:0000259" key="8">
    <source>
        <dbReference type="Pfam" id="PF02771"/>
    </source>
</evidence>
<dbReference type="InterPro" id="IPR009100">
    <property type="entry name" value="AcylCoA_DH/oxidase_NM_dom_sf"/>
</dbReference>
<dbReference type="InterPro" id="IPR037069">
    <property type="entry name" value="AcylCoA_DH/ox_N_sf"/>
</dbReference>
<protein>
    <submittedName>
        <fullName evidence="9">Acyl-CoA dehydrogenase</fullName>
    </submittedName>
</protein>
<feature type="domain" description="Acyl-CoA oxidase/dehydrogenase middle" evidence="7">
    <location>
        <begin position="156"/>
        <end position="252"/>
    </location>
</feature>
<comment type="similarity">
    <text evidence="2 5">Belongs to the acyl-CoA dehydrogenase family.</text>
</comment>
<keyword evidence="10" id="KW-1185">Reference proteome</keyword>
<evidence type="ECO:0000259" key="7">
    <source>
        <dbReference type="Pfam" id="PF02770"/>
    </source>
</evidence>
<dbReference type="Gene3D" id="1.10.540.10">
    <property type="entry name" value="Acyl-CoA dehydrogenase/oxidase, N-terminal domain"/>
    <property type="match status" value="1"/>
</dbReference>
<dbReference type="PANTHER" id="PTHR42803">
    <property type="entry name" value="ACYL-COA DEHYDROGENASE"/>
    <property type="match status" value="1"/>
</dbReference>
<dbReference type="Pfam" id="PF02771">
    <property type="entry name" value="Acyl-CoA_dh_N"/>
    <property type="match status" value="1"/>
</dbReference>
<dbReference type="InterPro" id="IPR009075">
    <property type="entry name" value="AcylCo_DH/oxidase_C"/>
</dbReference>
<dbReference type="PANTHER" id="PTHR42803:SF1">
    <property type="entry name" value="BROAD-SPECIFICITY LINEAR ACYL-COA DEHYDROGENASE FADE5"/>
    <property type="match status" value="1"/>
</dbReference>
<reference evidence="10" key="1">
    <citation type="journal article" date="2019" name="Int. J. Syst. Evol. Microbiol.">
        <title>The Global Catalogue of Microorganisms (GCM) 10K type strain sequencing project: providing services to taxonomists for standard genome sequencing and annotation.</title>
        <authorList>
            <consortium name="The Broad Institute Genomics Platform"/>
            <consortium name="The Broad Institute Genome Sequencing Center for Infectious Disease"/>
            <person name="Wu L."/>
            <person name="Ma J."/>
        </authorList>
    </citation>
    <scope>NUCLEOTIDE SEQUENCE [LARGE SCALE GENOMIC DNA]</scope>
    <source>
        <strain evidence="10">CGMCC 1.12478</strain>
    </source>
</reference>
<dbReference type="InterPro" id="IPR052166">
    <property type="entry name" value="Diverse_Acyl-CoA_DH"/>
</dbReference>
<evidence type="ECO:0000256" key="4">
    <source>
        <dbReference type="ARBA" id="ARBA00022827"/>
    </source>
</evidence>
<dbReference type="PROSITE" id="PS00072">
    <property type="entry name" value="ACYL_COA_DH_1"/>
    <property type="match status" value="1"/>
</dbReference>
<evidence type="ECO:0000256" key="2">
    <source>
        <dbReference type="ARBA" id="ARBA00009347"/>
    </source>
</evidence>
<evidence type="ECO:0000259" key="6">
    <source>
        <dbReference type="Pfam" id="PF00441"/>
    </source>
</evidence>
<feature type="domain" description="Acyl-CoA dehydrogenase/oxidase N-terminal" evidence="8">
    <location>
        <begin position="41"/>
        <end position="151"/>
    </location>
</feature>
<dbReference type="Proteomes" id="UP000645462">
    <property type="component" value="Unassembled WGS sequence"/>
</dbReference>
<dbReference type="InterPro" id="IPR013786">
    <property type="entry name" value="AcylCoA_DH/ox_N"/>
</dbReference>
<sequence length="509" mass="54584">MTDFAAPTDDILFSLRHVAEAHRLAEWDDDLATDILGHFAQFAEGVLAPLNAVGDAQGAQLENGRVRMPDGFADAYAQLAEGGWQGLRAPERFGGMAQPALVAAGVSEIFTGANHAMQMVCGLVPGAIDTLLHFGTSAQQGHWIPRLASGEVLSTMCLTEAGAGSDLSGIRCKAVRDGKDWRLEGEKIFISGGDQDMSAGILHLVLARSGTVEDGLKGLSLYLCPAAAGVTVTRIEDKLGLHASPTCQMAFASASAELVGTEGDGLRAMFTVMNHARLDVSLQGVAHAARAAQIARAYADERVQGRRSDGTPALLSDHADVQRMLDEQASLAIGARAMCHIAFVEMERAERPDLVAFLTPLCKVFCSEAGIRAADLGIQILGGYGYLNEYQLGQVWRDARITSIYEGANGIHERSLATRGLKGAGADQFEDLIRALGDRSDRMMADLADWAGWCNRMRESDAPERDAHAFVQATARLFFKACWVRCASVADHHPQPDRIIALSERVLSS</sequence>
<dbReference type="InterPro" id="IPR046373">
    <property type="entry name" value="Acyl-CoA_Oxase/DH_mid-dom_sf"/>
</dbReference>
<feature type="domain" description="Acyl-CoA dehydrogenase/oxidase C-terminal" evidence="6">
    <location>
        <begin position="263"/>
        <end position="419"/>
    </location>
</feature>
<dbReference type="RefSeq" id="WP_188481455.1">
    <property type="nucleotide sequence ID" value="NZ_BMFC01000003.1"/>
</dbReference>
<comment type="cofactor">
    <cofactor evidence="1 5">
        <name>FAD</name>
        <dbReference type="ChEBI" id="CHEBI:57692"/>
    </cofactor>
</comment>
<dbReference type="InterPro" id="IPR006091">
    <property type="entry name" value="Acyl-CoA_Oxase/DH_mid-dom"/>
</dbReference>
<evidence type="ECO:0000256" key="1">
    <source>
        <dbReference type="ARBA" id="ARBA00001974"/>
    </source>
</evidence>
<organism evidence="9 10">
    <name type="scientific">Marivita lacus</name>
    <dbReference type="NCBI Taxonomy" id="1323742"/>
    <lineage>
        <taxon>Bacteria</taxon>
        <taxon>Pseudomonadati</taxon>
        <taxon>Pseudomonadota</taxon>
        <taxon>Alphaproteobacteria</taxon>
        <taxon>Rhodobacterales</taxon>
        <taxon>Roseobacteraceae</taxon>
        <taxon>Marivita</taxon>
    </lineage>
</organism>
<keyword evidence="3 5" id="KW-0285">Flavoprotein</keyword>
<dbReference type="Pfam" id="PF02770">
    <property type="entry name" value="Acyl-CoA_dh_M"/>
    <property type="match status" value="1"/>
</dbReference>
<evidence type="ECO:0000256" key="5">
    <source>
        <dbReference type="RuleBase" id="RU362125"/>
    </source>
</evidence>
<proteinExistence type="inferred from homology"/>
<evidence type="ECO:0000313" key="10">
    <source>
        <dbReference type="Proteomes" id="UP000645462"/>
    </source>
</evidence>
<dbReference type="InterPro" id="IPR006089">
    <property type="entry name" value="Acyl-CoA_DH_CS"/>
</dbReference>
<dbReference type="EMBL" id="BMFC01000003">
    <property type="protein sequence ID" value="GGB99711.1"/>
    <property type="molecule type" value="Genomic_DNA"/>
</dbReference>
<dbReference type="Gene3D" id="2.40.110.10">
    <property type="entry name" value="Butyryl-CoA Dehydrogenase, subunit A, domain 2"/>
    <property type="match status" value="1"/>
</dbReference>
<accession>A0ABQ1KKQ0</accession>
<evidence type="ECO:0000313" key="9">
    <source>
        <dbReference type="EMBL" id="GGB99711.1"/>
    </source>
</evidence>
<dbReference type="SUPFAM" id="SSF47203">
    <property type="entry name" value="Acyl-CoA dehydrogenase C-terminal domain-like"/>
    <property type="match status" value="1"/>
</dbReference>
<keyword evidence="5" id="KW-0560">Oxidoreductase</keyword>
<evidence type="ECO:0000256" key="3">
    <source>
        <dbReference type="ARBA" id="ARBA00022630"/>
    </source>
</evidence>
<name>A0ABQ1KKQ0_9RHOB</name>
<dbReference type="Gene3D" id="1.20.140.10">
    <property type="entry name" value="Butyryl-CoA Dehydrogenase, subunit A, domain 3"/>
    <property type="match status" value="1"/>
</dbReference>
<keyword evidence="4 5" id="KW-0274">FAD</keyword>
<dbReference type="SUPFAM" id="SSF56645">
    <property type="entry name" value="Acyl-CoA dehydrogenase NM domain-like"/>
    <property type="match status" value="1"/>
</dbReference>
<comment type="caution">
    <text evidence="9">The sequence shown here is derived from an EMBL/GenBank/DDBJ whole genome shotgun (WGS) entry which is preliminary data.</text>
</comment>
<gene>
    <name evidence="9" type="ORF">GCM10011363_15410</name>
</gene>